<dbReference type="PANTHER" id="PTHR45661">
    <property type="entry name" value="SURFACE ANTIGEN"/>
    <property type="match status" value="1"/>
</dbReference>
<dbReference type="InterPro" id="IPR032675">
    <property type="entry name" value="LRR_dom_sf"/>
</dbReference>
<evidence type="ECO:0000313" key="3">
    <source>
        <dbReference type="Proteomes" id="UP001524502"/>
    </source>
</evidence>
<dbReference type="InterPro" id="IPR026906">
    <property type="entry name" value="LRR_5"/>
</dbReference>
<organism evidence="2 3">
    <name type="scientific">Anaerovorax odorimutans</name>
    <dbReference type="NCBI Taxonomy" id="109327"/>
    <lineage>
        <taxon>Bacteria</taxon>
        <taxon>Bacillati</taxon>
        <taxon>Bacillota</taxon>
        <taxon>Clostridia</taxon>
        <taxon>Peptostreptococcales</taxon>
        <taxon>Anaerovoracaceae</taxon>
        <taxon>Anaerovorax</taxon>
    </lineage>
</organism>
<evidence type="ECO:0000313" key="2">
    <source>
        <dbReference type="EMBL" id="MCQ4637955.1"/>
    </source>
</evidence>
<name>A0ABT1RRW6_9FIRM</name>
<feature type="chain" id="PRO_5046546481" evidence="1">
    <location>
        <begin position="30"/>
        <end position="640"/>
    </location>
</feature>
<evidence type="ECO:0000256" key="1">
    <source>
        <dbReference type="SAM" id="SignalP"/>
    </source>
</evidence>
<feature type="signal peptide" evidence="1">
    <location>
        <begin position="1"/>
        <end position="29"/>
    </location>
</feature>
<dbReference type="SUPFAM" id="SSF52058">
    <property type="entry name" value="L domain-like"/>
    <property type="match status" value="1"/>
</dbReference>
<dbReference type="Pfam" id="PF13306">
    <property type="entry name" value="LRR_5"/>
    <property type="match status" value="1"/>
</dbReference>
<dbReference type="PANTHER" id="PTHR45661:SF3">
    <property type="entry name" value="IG-LIKE DOMAIN-CONTAINING PROTEIN"/>
    <property type="match status" value="1"/>
</dbReference>
<dbReference type="RefSeq" id="WP_256133145.1">
    <property type="nucleotide sequence ID" value="NZ_JANFXK010000018.1"/>
</dbReference>
<sequence>MKRLNVSFVGIFVFSIFMFFALGAIPSSAADRTPVPVEGGNLYFDKGSGAIVDCDEGVTKAVVPSTVEGVSVTSIGDRAFNKCSGLEKVVFQGDITSIKSHAFAGCASLSEINWPRTLNTIGDNAFWGCAMEEISLPESVDDIGWAAFYECRRLKKAVLPSGLKNIPGMCFSGCDLLTEVMIGEELQTVGETAFQHCKSLKTIVLPDSVKTLSDKAFSGCSGLEKVVLPERMERWGEMVFQGCETLTGMDIPKGIEAIGKNAFYECRNLTEVTVPEGVKSIDYNAFMFCYKLQKITLPQSVKTIDQDAFGGMDYRKFTVFGYRETPAEMITWKFVNLGPAWTVNRPTGYQDRNGTVVLKWDKRSDAKGYVIYRKERSGAYEKIGETVQASYNDLGISLGTVYDYKIRPYREKEKRYIEGDDSKTVTVVVKDFTGNQIPQWEYTSTETESSDYAPKQIQIRTRGAREVKLTWTSDVAQNHFYVYRSGSPNGKYTYVGQYLNGYKKAQLTDKKVKAGKTYYYRIKPAVESKWSKPVKAKVVPGQPKLKIKGLRGKKAKLTWKKVSGADGYYVYRAEKKNGKYKKIKTVKANKTSFTDKKLKKKHYYYKVKAYDKIAKKNYTSSYSNIGHVKRASKGYYKTAE</sequence>
<dbReference type="Gene3D" id="3.80.10.10">
    <property type="entry name" value="Ribonuclease Inhibitor"/>
    <property type="match status" value="2"/>
</dbReference>
<dbReference type="EMBL" id="JANFXK010000018">
    <property type="protein sequence ID" value="MCQ4637955.1"/>
    <property type="molecule type" value="Genomic_DNA"/>
</dbReference>
<proteinExistence type="predicted"/>
<accession>A0ABT1RRW6</accession>
<gene>
    <name evidence="2" type="ORF">NE619_14560</name>
</gene>
<comment type="caution">
    <text evidence="2">The sequence shown here is derived from an EMBL/GenBank/DDBJ whole genome shotgun (WGS) entry which is preliminary data.</text>
</comment>
<dbReference type="InterPro" id="IPR036116">
    <property type="entry name" value="FN3_sf"/>
</dbReference>
<keyword evidence="1" id="KW-0732">Signal</keyword>
<dbReference type="InterPro" id="IPR053139">
    <property type="entry name" value="Surface_bspA-like"/>
</dbReference>
<protein>
    <submittedName>
        <fullName evidence="2">Leucine-rich repeat protein</fullName>
    </submittedName>
</protein>
<reference evidence="2 3" key="1">
    <citation type="submission" date="2022-06" db="EMBL/GenBank/DDBJ databases">
        <title>Isolation of gut microbiota from human fecal samples.</title>
        <authorList>
            <person name="Pamer E.G."/>
            <person name="Barat B."/>
            <person name="Waligurski E."/>
            <person name="Medina S."/>
            <person name="Paddock L."/>
            <person name="Mostad J."/>
        </authorList>
    </citation>
    <scope>NUCLEOTIDE SEQUENCE [LARGE SCALE GENOMIC DNA]</scope>
    <source>
        <strain evidence="2 3">SL.3.17</strain>
    </source>
</reference>
<keyword evidence="3" id="KW-1185">Reference proteome</keyword>
<dbReference type="InterPro" id="IPR013783">
    <property type="entry name" value="Ig-like_fold"/>
</dbReference>
<dbReference type="Gene3D" id="2.60.40.10">
    <property type="entry name" value="Immunoglobulins"/>
    <property type="match status" value="3"/>
</dbReference>
<dbReference type="SUPFAM" id="SSF49265">
    <property type="entry name" value="Fibronectin type III"/>
    <property type="match status" value="1"/>
</dbReference>
<dbReference type="Proteomes" id="UP001524502">
    <property type="component" value="Unassembled WGS sequence"/>
</dbReference>